<dbReference type="InterPro" id="IPR000515">
    <property type="entry name" value="MetI-like"/>
</dbReference>
<keyword evidence="2 9" id="KW-0813">Transport</keyword>
<dbReference type="SUPFAM" id="SSF161098">
    <property type="entry name" value="MetI-like"/>
    <property type="match status" value="1"/>
</dbReference>
<comment type="subcellular location">
    <subcellularLocation>
        <location evidence="1 9">Cell membrane</location>
        <topology evidence="1 9">Multi-pass membrane protein</topology>
    </subcellularLocation>
</comment>
<evidence type="ECO:0000256" key="7">
    <source>
        <dbReference type="ARBA" id="ARBA00023112"/>
    </source>
</evidence>
<dbReference type="InterPro" id="IPR050036">
    <property type="entry name" value="CntB"/>
</dbReference>
<dbReference type="Pfam" id="PF00528">
    <property type="entry name" value="BPD_transp_1"/>
    <property type="match status" value="1"/>
</dbReference>
<feature type="transmembrane region" description="Helical" evidence="9">
    <location>
        <begin position="139"/>
        <end position="161"/>
    </location>
</feature>
<feature type="domain" description="ABC transmembrane type-1" evidence="10">
    <location>
        <begin position="99"/>
        <end position="295"/>
    </location>
</feature>
<dbReference type="GO" id="GO:0055085">
    <property type="term" value="P:transmembrane transport"/>
    <property type="evidence" value="ECO:0007669"/>
    <property type="project" value="InterPro"/>
</dbReference>
<dbReference type="PROSITE" id="PS50928">
    <property type="entry name" value="ABC_TM1"/>
    <property type="match status" value="1"/>
</dbReference>
<dbReference type="STRING" id="28035.B6N84_00545"/>
<evidence type="ECO:0000313" key="13">
    <source>
        <dbReference type="EMBL" id="TBW72550.1"/>
    </source>
</evidence>
<feature type="transmembrane region" description="Helical" evidence="9">
    <location>
        <begin position="176"/>
        <end position="193"/>
    </location>
</feature>
<proteinExistence type="inferred from homology"/>
<dbReference type="PANTHER" id="PTHR43163:SF6">
    <property type="entry name" value="DIPEPTIDE TRANSPORT SYSTEM PERMEASE PROTEIN DPPB-RELATED"/>
    <property type="match status" value="1"/>
</dbReference>
<dbReference type="EMBL" id="CP041722">
    <property type="protein sequence ID" value="QEX37924.1"/>
    <property type="molecule type" value="Genomic_DNA"/>
</dbReference>
<evidence type="ECO:0000313" key="12">
    <source>
        <dbReference type="EMBL" id="QEX37924.1"/>
    </source>
</evidence>
<accession>A0A133QCD3</accession>
<evidence type="ECO:0000256" key="5">
    <source>
        <dbReference type="ARBA" id="ARBA00022692"/>
    </source>
</evidence>
<evidence type="ECO:0000256" key="2">
    <source>
        <dbReference type="ARBA" id="ARBA00022448"/>
    </source>
</evidence>
<dbReference type="PANTHER" id="PTHR43163">
    <property type="entry name" value="DIPEPTIDE TRANSPORT SYSTEM PERMEASE PROTEIN DPPB-RELATED"/>
    <property type="match status" value="1"/>
</dbReference>
<organism evidence="13 15">
    <name type="scientific">Staphylococcus lugdunensis</name>
    <dbReference type="NCBI Taxonomy" id="28035"/>
    <lineage>
        <taxon>Bacteria</taxon>
        <taxon>Bacillati</taxon>
        <taxon>Bacillota</taxon>
        <taxon>Bacilli</taxon>
        <taxon>Bacillales</taxon>
        <taxon>Staphylococcaceae</taxon>
        <taxon>Staphylococcus</taxon>
    </lineage>
</organism>
<name>A0A133QCD3_STALU</name>
<keyword evidence="16" id="KW-1185">Reference proteome</keyword>
<feature type="transmembrane region" description="Helical" evidence="9">
    <location>
        <begin position="9"/>
        <end position="29"/>
    </location>
</feature>
<dbReference type="InterPro" id="IPR035906">
    <property type="entry name" value="MetI-like_sf"/>
</dbReference>
<dbReference type="RefSeq" id="WP_002460841.1">
    <property type="nucleotide sequence ID" value="NZ_AP021848.1"/>
</dbReference>
<dbReference type="GO" id="GO:0005886">
    <property type="term" value="C:plasma membrane"/>
    <property type="evidence" value="ECO:0007669"/>
    <property type="project" value="UniProtKB-SubCell"/>
</dbReference>
<reference evidence="13 15" key="2">
    <citation type="journal article" date="2019" name="Sci. Transl. Med.">
        <title>Quorum sensing between bacterial species on the skin protects against epidermal injury in atopic dermatitis.</title>
        <authorList>
            <person name="Williams M.R."/>
        </authorList>
    </citation>
    <scope>NUCLEOTIDE SEQUENCE [LARGE SCALE GENOMIC DNA]</scope>
    <source>
        <strain evidence="13 15">E7</strain>
    </source>
</reference>
<evidence type="ECO:0000313" key="11">
    <source>
        <dbReference type="EMBL" id="KXA40546.1"/>
    </source>
</evidence>
<dbReference type="EMBL" id="LRQI01000003">
    <property type="protein sequence ID" value="KXA40546.1"/>
    <property type="molecule type" value="Genomic_DNA"/>
</dbReference>
<dbReference type="Proteomes" id="UP000070063">
    <property type="component" value="Unassembled WGS sequence"/>
</dbReference>
<evidence type="ECO:0000256" key="3">
    <source>
        <dbReference type="ARBA" id="ARBA00022475"/>
    </source>
</evidence>
<gene>
    <name evidence="13" type="ORF">EQ812_06130</name>
    <name evidence="12" type="ORF">FO454_02895</name>
    <name evidence="11" type="ORF">HMPREF3225_00063</name>
</gene>
<dbReference type="EMBL" id="SCHB01000003">
    <property type="protein sequence ID" value="TBW72550.1"/>
    <property type="molecule type" value="Genomic_DNA"/>
</dbReference>
<evidence type="ECO:0000259" key="10">
    <source>
        <dbReference type="PROSITE" id="PS50928"/>
    </source>
</evidence>
<dbReference type="NCBIfam" id="NF045469">
    <property type="entry name" value="Opp1B"/>
    <property type="match status" value="1"/>
</dbReference>
<keyword evidence="8 9" id="KW-0472">Membrane</keyword>
<dbReference type="InterPro" id="IPR045621">
    <property type="entry name" value="BPD_transp_1_N"/>
</dbReference>
<feature type="transmembrane region" description="Helical" evidence="9">
    <location>
        <begin position="277"/>
        <end position="298"/>
    </location>
</feature>
<keyword evidence="3" id="KW-1003">Cell membrane</keyword>
<dbReference type="GeneID" id="58090876"/>
<keyword evidence="5 9" id="KW-0812">Transmembrane</keyword>
<keyword evidence="7" id="KW-0921">Nickel transport</keyword>
<sequence length="313" mass="34827">MVKFIIKRIALMVPLMLVVSFLTFLLTYLTDENPAVTILHAQGVPHVTPQLIAETKAKYGLDQPLLIQYKNWLIQALQLNFGTSYITGDPVASRITPAFINTLKLTLISSVMVIMTSIIFGVISALTRGTLIDRSIRSMAFVLTALPSYWIASIFVIYISVKLNLLPTSGLTGPESYVLPVLVITIAYAGIYFRNVRRSMIEQLNEDYVLYLRACGISTKKLICHVLRNALQVAVSIFCMSIPMIMGGLVVIEYIFAWPGLGQLSLKAILEHDFPIIQAYVLIVAILFIVFNTLADIINALLNPRLREDISCS</sequence>
<evidence type="ECO:0000256" key="4">
    <source>
        <dbReference type="ARBA" id="ARBA00022596"/>
    </source>
</evidence>
<evidence type="ECO:0000313" key="14">
    <source>
        <dbReference type="Proteomes" id="UP000070063"/>
    </source>
</evidence>
<evidence type="ECO:0000313" key="16">
    <source>
        <dbReference type="Proteomes" id="UP000325462"/>
    </source>
</evidence>
<dbReference type="Proteomes" id="UP000293637">
    <property type="component" value="Unassembled WGS sequence"/>
</dbReference>
<comment type="similarity">
    <text evidence="9">Belongs to the binding-protein-dependent transport system permease family.</text>
</comment>
<dbReference type="GO" id="GO:0015675">
    <property type="term" value="P:nickel cation transport"/>
    <property type="evidence" value="ECO:0007669"/>
    <property type="project" value="UniProtKB-KW"/>
</dbReference>
<reference evidence="11 14" key="1">
    <citation type="submission" date="2016-01" db="EMBL/GenBank/DDBJ databases">
        <authorList>
            <person name="Mitreva M."/>
            <person name="Pepin K.H."/>
            <person name="Mihindukulasuriya K.A."/>
            <person name="Fulton R."/>
            <person name="Fronick C."/>
            <person name="O'Laughlin M."/>
            <person name="Miner T."/>
            <person name="Herter B."/>
            <person name="Rosa B.A."/>
            <person name="Cordes M."/>
            <person name="Tomlinson C."/>
            <person name="Wollam A."/>
            <person name="Palsikar V.B."/>
            <person name="Mardis E.R."/>
            <person name="Wilson R.K."/>
        </authorList>
    </citation>
    <scope>NUCLEOTIDE SEQUENCE [LARGE SCALE GENOMIC DNA]</scope>
    <source>
        <strain evidence="11 14">MJR7738</strain>
    </source>
</reference>
<feature type="transmembrane region" description="Helical" evidence="9">
    <location>
        <begin position="230"/>
        <end position="257"/>
    </location>
</feature>
<dbReference type="Gene3D" id="1.10.3720.10">
    <property type="entry name" value="MetI-like"/>
    <property type="match status" value="1"/>
</dbReference>
<dbReference type="eggNOG" id="COG0601">
    <property type="taxonomic scope" value="Bacteria"/>
</dbReference>
<protein>
    <submittedName>
        <fullName evidence="13">ABC transporter permease</fullName>
    </submittedName>
    <submittedName>
        <fullName evidence="11">ABC transporter, permease protein</fullName>
    </submittedName>
</protein>
<evidence type="ECO:0000256" key="8">
    <source>
        <dbReference type="ARBA" id="ARBA00023136"/>
    </source>
</evidence>
<dbReference type="CDD" id="cd06261">
    <property type="entry name" value="TM_PBP2"/>
    <property type="match status" value="1"/>
</dbReference>
<evidence type="ECO:0000313" key="15">
    <source>
        <dbReference type="Proteomes" id="UP000293637"/>
    </source>
</evidence>
<keyword evidence="7" id="KW-0406">Ion transport</keyword>
<feature type="transmembrane region" description="Helical" evidence="9">
    <location>
        <begin position="107"/>
        <end position="127"/>
    </location>
</feature>
<dbReference type="Proteomes" id="UP000325462">
    <property type="component" value="Chromosome"/>
</dbReference>
<keyword evidence="4" id="KW-0533">Nickel</keyword>
<evidence type="ECO:0000256" key="9">
    <source>
        <dbReference type="RuleBase" id="RU363032"/>
    </source>
</evidence>
<reference evidence="12 16" key="3">
    <citation type="submission" date="2019-07" db="EMBL/GenBank/DDBJ databases">
        <title>Comparative genome analysis of staphylococcus lugdunensis shows clonal complex-dependent diversity of the putative virulence factor, ess/type vii locus.</title>
        <authorList>
            <person name="Lebeurre J."/>
            <person name="Dahyot S."/>
            <person name="Diene S."/>
            <person name="Paulay A."/>
            <person name="Aubourg M."/>
            <person name="Argemi X."/>
            <person name="Giard J.-C."/>
            <person name="Tournier I."/>
            <person name="Francois P."/>
            <person name="Pestel-Caron M."/>
        </authorList>
    </citation>
    <scope>NUCLEOTIDE SEQUENCE [LARGE SCALE GENOMIC DNA]</scope>
    <source>
        <strain evidence="12 16">SL13</strain>
    </source>
</reference>
<keyword evidence="6 9" id="KW-1133">Transmembrane helix</keyword>
<dbReference type="OMA" id="FADIPVM"/>
<dbReference type="Pfam" id="PF19300">
    <property type="entry name" value="BPD_transp_1_N"/>
    <property type="match status" value="1"/>
</dbReference>
<evidence type="ECO:0000256" key="1">
    <source>
        <dbReference type="ARBA" id="ARBA00004651"/>
    </source>
</evidence>
<dbReference type="AlphaFoldDB" id="A0A133QCD3"/>
<evidence type="ECO:0000256" key="6">
    <source>
        <dbReference type="ARBA" id="ARBA00022989"/>
    </source>
</evidence>